<comment type="caution">
    <text evidence="5">The sequence shown here is derived from an EMBL/GenBank/DDBJ whole genome shotgun (WGS) entry which is preliminary data.</text>
</comment>
<dbReference type="GO" id="GO:0046872">
    <property type="term" value="F:metal ion binding"/>
    <property type="evidence" value="ECO:0007669"/>
    <property type="project" value="UniProtKB-KW"/>
</dbReference>
<dbReference type="InterPro" id="IPR027443">
    <property type="entry name" value="IPNS-like_sf"/>
</dbReference>
<evidence type="ECO:0000259" key="4">
    <source>
        <dbReference type="PROSITE" id="PS51471"/>
    </source>
</evidence>
<evidence type="ECO:0000256" key="1">
    <source>
        <dbReference type="ARBA" id="ARBA00022723"/>
    </source>
</evidence>
<protein>
    <submittedName>
        <fullName evidence="5">Hyoscyamine 6-dioxygenase-like</fullName>
    </submittedName>
</protein>
<dbReference type="AlphaFoldDB" id="A0A314ZES3"/>
<keyword evidence="6" id="KW-1185">Reference proteome</keyword>
<name>A0A314ZES3_PRUYE</name>
<keyword evidence="5" id="KW-0223">Dioxygenase</keyword>
<dbReference type="InterPro" id="IPR005123">
    <property type="entry name" value="Oxoglu/Fe-dep_dioxygenase_dom"/>
</dbReference>
<dbReference type="OrthoDB" id="406156at2759"/>
<dbReference type="Pfam" id="PF03171">
    <property type="entry name" value="2OG-FeII_Oxy"/>
    <property type="match status" value="1"/>
</dbReference>
<dbReference type="Gene3D" id="2.60.120.330">
    <property type="entry name" value="B-lactam Antibiotic, Isopenicillin N Synthase, Chain"/>
    <property type="match status" value="1"/>
</dbReference>
<organism evidence="5 6">
    <name type="scientific">Prunus yedoensis var. nudiflora</name>
    <dbReference type="NCBI Taxonomy" id="2094558"/>
    <lineage>
        <taxon>Eukaryota</taxon>
        <taxon>Viridiplantae</taxon>
        <taxon>Streptophyta</taxon>
        <taxon>Embryophyta</taxon>
        <taxon>Tracheophyta</taxon>
        <taxon>Spermatophyta</taxon>
        <taxon>Magnoliopsida</taxon>
        <taxon>eudicotyledons</taxon>
        <taxon>Gunneridae</taxon>
        <taxon>Pentapetalae</taxon>
        <taxon>rosids</taxon>
        <taxon>fabids</taxon>
        <taxon>Rosales</taxon>
        <taxon>Rosaceae</taxon>
        <taxon>Amygdaloideae</taxon>
        <taxon>Amygdaleae</taxon>
        <taxon>Prunus</taxon>
    </lineage>
</organism>
<keyword evidence="5" id="KW-0560">Oxidoreductase</keyword>
<dbReference type="Proteomes" id="UP000250321">
    <property type="component" value="Unassembled WGS sequence"/>
</dbReference>
<dbReference type="InterPro" id="IPR044861">
    <property type="entry name" value="IPNS-like_FE2OG_OXY"/>
</dbReference>
<evidence type="ECO:0000313" key="6">
    <source>
        <dbReference type="Proteomes" id="UP000250321"/>
    </source>
</evidence>
<keyword evidence="2" id="KW-0847">Vitamin C</keyword>
<keyword evidence="1" id="KW-0479">Metal-binding</keyword>
<dbReference type="STRING" id="2094558.A0A314ZES3"/>
<accession>A0A314ZES3</accession>
<feature type="domain" description="Fe2OG dioxygenase" evidence="4">
    <location>
        <begin position="7"/>
        <end position="106"/>
    </location>
</feature>
<reference evidence="5 6" key="1">
    <citation type="submission" date="2018-02" db="EMBL/GenBank/DDBJ databases">
        <title>Draft genome of wild Prunus yedoensis var. nudiflora.</title>
        <authorList>
            <person name="Baek S."/>
            <person name="Kim J.-H."/>
            <person name="Choi K."/>
            <person name="Kim G.-B."/>
            <person name="Cho A."/>
            <person name="Jang H."/>
            <person name="Shin C.-H."/>
            <person name="Yu H.-J."/>
            <person name="Mun J.-H."/>
        </authorList>
    </citation>
    <scope>NUCLEOTIDE SEQUENCE [LARGE SCALE GENOMIC DNA]</scope>
    <source>
        <strain evidence="6">cv. Jeju island</strain>
        <tissue evidence="5">Leaf</tissue>
    </source>
</reference>
<evidence type="ECO:0000256" key="2">
    <source>
        <dbReference type="ARBA" id="ARBA00022896"/>
    </source>
</evidence>
<dbReference type="PANTHER" id="PTHR47991">
    <property type="entry name" value="OXOGLUTARATE/IRON-DEPENDENT DIOXYGENASE"/>
    <property type="match status" value="1"/>
</dbReference>
<dbReference type="GO" id="GO:0051213">
    <property type="term" value="F:dioxygenase activity"/>
    <property type="evidence" value="ECO:0007669"/>
    <property type="project" value="UniProtKB-KW"/>
</dbReference>
<dbReference type="PRINTS" id="PR00682">
    <property type="entry name" value="IPNSYNTHASE"/>
</dbReference>
<gene>
    <name evidence="5" type="ORF">Pyn_19993</name>
</gene>
<evidence type="ECO:0000256" key="3">
    <source>
        <dbReference type="ARBA" id="ARBA00023004"/>
    </source>
</evidence>
<dbReference type="SUPFAM" id="SSF51197">
    <property type="entry name" value="Clavaminate synthase-like"/>
    <property type="match status" value="1"/>
</dbReference>
<evidence type="ECO:0000313" key="5">
    <source>
        <dbReference type="EMBL" id="PQQ17819.1"/>
    </source>
</evidence>
<dbReference type="GO" id="GO:0031418">
    <property type="term" value="F:L-ascorbic acid binding"/>
    <property type="evidence" value="ECO:0007669"/>
    <property type="project" value="UniProtKB-KW"/>
</dbReference>
<dbReference type="EMBL" id="PJQY01000135">
    <property type="protein sequence ID" value="PQQ17819.1"/>
    <property type="molecule type" value="Genomic_DNA"/>
</dbReference>
<proteinExistence type="predicted"/>
<keyword evidence="3" id="KW-0408">Iron</keyword>
<dbReference type="InterPro" id="IPR050295">
    <property type="entry name" value="Plant_2OG-oxidoreductases"/>
</dbReference>
<dbReference type="PROSITE" id="PS51471">
    <property type="entry name" value="FE2OG_OXY"/>
    <property type="match status" value="1"/>
</dbReference>
<sequence>MRVSSAKSRTMATNYYPPCPDPSLTLGLPKHSDVNLITLLLQEQVHGLQVLKDKQWLAVEPVPNAFVVNIGHMLQIISNGKLSSAAHRVVTNNKVSRTTVTSFIHPSSTCHIEPAKALVKDFNPLYKAFIYKDFVSTYITDTQERVSPLERYKFQI</sequence>